<evidence type="ECO:0000256" key="1">
    <source>
        <dbReference type="SAM" id="MobiDB-lite"/>
    </source>
</evidence>
<evidence type="ECO:0000256" key="2">
    <source>
        <dbReference type="SAM" id="Phobius"/>
    </source>
</evidence>
<sequence>MEDQVGSSQEYRTPGQQPVEGNYYVDPQGPRFNNPAEFDQGIPQPPPASMPPMPDFQALKEAALQQAINQVRPTPQPQAEPRVVYVRRNLTIAELILVFAIATAGVFGVQGIWTLATDVLPRLEIREK</sequence>
<gene>
    <name evidence="3" type="ORF">DCW74_02200</name>
</gene>
<keyword evidence="2" id="KW-1133">Transmembrane helix</keyword>
<feature type="compositionally biased region" description="Pro residues" evidence="1">
    <location>
        <begin position="43"/>
        <end position="54"/>
    </location>
</feature>
<evidence type="ECO:0000313" key="3">
    <source>
        <dbReference type="EMBL" id="HAW74528.1"/>
    </source>
</evidence>
<dbReference type="Proteomes" id="UP000263517">
    <property type="component" value="Unassembled WGS sequence"/>
</dbReference>
<dbReference type="AlphaFoldDB" id="A0A350NZR1"/>
<proteinExistence type="predicted"/>
<name>A0A350NZR1_9ALTE</name>
<reference evidence="3 4" key="1">
    <citation type="journal article" date="2018" name="Nat. Biotechnol.">
        <title>A standardized bacterial taxonomy based on genome phylogeny substantially revises the tree of life.</title>
        <authorList>
            <person name="Parks D.H."/>
            <person name="Chuvochina M."/>
            <person name="Waite D.W."/>
            <person name="Rinke C."/>
            <person name="Skarshewski A."/>
            <person name="Chaumeil P.A."/>
            <person name="Hugenholtz P."/>
        </authorList>
    </citation>
    <scope>NUCLEOTIDE SEQUENCE [LARGE SCALE GENOMIC DNA]</scope>
    <source>
        <strain evidence="3">UBA11978</strain>
    </source>
</reference>
<protein>
    <submittedName>
        <fullName evidence="3">Uncharacterized protein</fullName>
    </submittedName>
</protein>
<dbReference type="EMBL" id="DNAN01000077">
    <property type="protein sequence ID" value="HAW74528.1"/>
    <property type="molecule type" value="Genomic_DNA"/>
</dbReference>
<feature type="compositionally biased region" description="Polar residues" evidence="1">
    <location>
        <begin position="1"/>
        <end position="16"/>
    </location>
</feature>
<feature type="region of interest" description="Disordered" evidence="1">
    <location>
        <begin position="1"/>
        <end position="54"/>
    </location>
</feature>
<organism evidence="3 4">
    <name type="scientific">Alteromonas australica</name>
    <dbReference type="NCBI Taxonomy" id="589873"/>
    <lineage>
        <taxon>Bacteria</taxon>
        <taxon>Pseudomonadati</taxon>
        <taxon>Pseudomonadota</taxon>
        <taxon>Gammaproteobacteria</taxon>
        <taxon>Alteromonadales</taxon>
        <taxon>Alteromonadaceae</taxon>
        <taxon>Alteromonas/Salinimonas group</taxon>
        <taxon>Alteromonas</taxon>
    </lineage>
</organism>
<accession>A0A350NZR1</accession>
<keyword evidence="2" id="KW-0472">Membrane</keyword>
<evidence type="ECO:0000313" key="4">
    <source>
        <dbReference type="Proteomes" id="UP000263517"/>
    </source>
</evidence>
<keyword evidence="2" id="KW-0812">Transmembrane</keyword>
<comment type="caution">
    <text evidence="3">The sequence shown here is derived from an EMBL/GenBank/DDBJ whole genome shotgun (WGS) entry which is preliminary data.</text>
</comment>
<feature type="transmembrane region" description="Helical" evidence="2">
    <location>
        <begin position="92"/>
        <end position="113"/>
    </location>
</feature>